<gene>
    <name evidence="2" type="ORF">BD410DRAFT_153541</name>
</gene>
<sequence length="128" mass="14557">MTCKCVTSFTRSYFAKLEKGRAQLDDAMKFQKLELISAGTDFDVVRKAIISGYFHQAARVKGIGEFVNIRTDFQRIFILPACFMSLADTTTCVVYHELILTSKEYMKQVTAIDARWLAELGSTFYSVK</sequence>
<name>A0A4Y7PIT8_9AGAM</name>
<protein>
    <submittedName>
        <fullName evidence="2">DUF1605-domain-containing protein</fullName>
    </submittedName>
</protein>
<dbReference type="Proteomes" id="UP000294933">
    <property type="component" value="Unassembled WGS sequence"/>
</dbReference>
<accession>A0A4Y7PIT8</accession>
<dbReference type="AlphaFoldDB" id="A0A4Y7PIT8"/>
<dbReference type="InterPro" id="IPR011709">
    <property type="entry name" value="DEAD-box_helicase_OB_fold"/>
</dbReference>
<keyword evidence="3" id="KW-1185">Reference proteome</keyword>
<evidence type="ECO:0000313" key="3">
    <source>
        <dbReference type="Proteomes" id="UP000294933"/>
    </source>
</evidence>
<feature type="domain" description="DEAD-box helicase OB fold" evidence="1">
    <location>
        <begin position="45"/>
        <end position="122"/>
    </location>
</feature>
<evidence type="ECO:0000313" key="2">
    <source>
        <dbReference type="EMBL" id="TDL14988.1"/>
    </source>
</evidence>
<organism evidence="2 3">
    <name type="scientific">Rickenella mellea</name>
    <dbReference type="NCBI Taxonomy" id="50990"/>
    <lineage>
        <taxon>Eukaryota</taxon>
        <taxon>Fungi</taxon>
        <taxon>Dikarya</taxon>
        <taxon>Basidiomycota</taxon>
        <taxon>Agaricomycotina</taxon>
        <taxon>Agaricomycetes</taxon>
        <taxon>Hymenochaetales</taxon>
        <taxon>Rickenellaceae</taxon>
        <taxon>Rickenella</taxon>
    </lineage>
</organism>
<dbReference type="Pfam" id="PF07717">
    <property type="entry name" value="OB_NTP_bind"/>
    <property type="match status" value="1"/>
</dbReference>
<dbReference type="EMBL" id="ML170296">
    <property type="protein sequence ID" value="TDL14988.1"/>
    <property type="molecule type" value="Genomic_DNA"/>
</dbReference>
<dbReference type="VEuPathDB" id="FungiDB:BD410DRAFT_153541"/>
<evidence type="ECO:0000259" key="1">
    <source>
        <dbReference type="Pfam" id="PF07717"/>
    </source>
</evidence>
<dbReference type="OrthoDB" id="10253254at2759"/>
<reference evidence="2 3" key="1">
    <citation type="submission" date="2018-06" db="EMBL/GenBank/DDBJ databases">
        <title>A transcriptomic atlas of mushroom development highlights an independent origin of complex multicellularity.</title>
        <authorList>
            <consortium name="DOE Joint Genome Institute"/>
            <person name="Krizsan K."/>
            <person name="Almasi E."/>
            <person name="Merenyi Z."/>
            <person name="Sahu N."/>
            <person name="Viragh M."/>
            <person name="Koszo T."/>
            <person name="Mondo S."/>
            <person name="Kiss B."/>
            <person name="Balint B."/>
            <person name="Kues U."/>
            <person name="Barry K."/>
            <person name="Hegedus J.C."/>
            <person name="Henrissat B."/>
            <person name="Johnson J."/>
            <person name="Lipzen A."/>
            <person name="Ohm R."/>
            <person name="Nagy I."/>
            <person name="Pangilinan J."/>
            <person name="Yan J."/>
            <person name="Xiong Y."/>
            <person name="Grigoriev I.V."/>
            <person name="Hibbett D.S."/>
            <person name="Nagy L.G."/>
        </authorList>
    </citation>
    <scope>NUCLEOTIDE SEQUENCE [LARGE SCALE GENOMIC DNA]</scope>
    <source>
        <strain evidence="2 3">SZMC22713</strain>
    </source>
</reference>
<proteinExistence type="predicted"/>
<dbReference type="STRING" id="50990.A0A4Y7PIT8"/>